<dbReference type="AlphaFoldDB" id="A0A183DAP4"/>
<dbReference type="EMBL" id="UYRT01012687">
    <property type="protein sequence ID" value="VDK52158.1"/>
    <property type="molecule type" value="Genomic_DNA"/>
</dbReference>
<evidence type="ECO:0000313" key="4">
    <source>
        <dbReference type="WBParaSite" id="GPUH_0000579301-mRNA-1"/>
    </source>
</evidence>
<dbReference type="InterPro" id="IPR036179">
    <property type="entry name" value="Ig-like_dom_sf"/>
</dbReference>
<evidence type="ECO:0000313" key="3">
    <source>
        <dbReference type="Proteomes" id="UP000271098"/>
    </source>
</evidence>
<name>A0A183DAP4_9BILA</name>
<reference evidence="2 3" key="2">
    <citation type="submission" date="2018-11" db="EMBL/GenBank/DDBJ databases">
        <authorList>
            <consortium name="Pathogen Informatics"/>
        </authorList>
    </citation>
    <scope>NUCLEOTIDE SEQUENCE [LARGE SCALE GENOMIC DNA]</scope>
</reference>
<reference evidence="4" key="1">
    <citation type="submission" date="2016-06" db="UniProtKB">
        <authorList>
            <consortium name="WormBaseParasite"/>
        </authorList>
    </citation>
    <scope>IDENTIFICATION</scope>
</reference>
<organism evidence="4">
    <name type="scientific">Gongylonema pulchrum</name>
    <dbReference type="NCBI Taxonomy" id="637853"/>
    <lineage>
        <taxon>Eukaryota</taxon>
        <taxon>Metazoa</taxon>
        <taxon>Ecdysozoa</taxon>
        <taxon>Nematoda</taxon>
        <taxon>Chromadorea</taxon>
        <taxon>Rhabditida</taxon>
        <taxon>Spirurina</taxon>
        <taxon>Spiruromorpha</taxon>
        <taxon>Spiruroidea</taxon>
        <taxon>Gongylonematidae</taxon>
        <taxon>Gongylonema</taxon>
    </lineage>
</organism>
<evidence type="ECO:0000313" key="2">
    <source>
        <dbReference type="EMBL" id="VDK52158.1"/>
    </source>
</evidence>
<dbReference type="SUPFAM" id="SSF48726">
    <property type="entry name" value="Immunoglobulin"/>
    <property type="match status" value="1"/>
</dbReference>
<dbReference type="WBParaSite" id="GPUH_0000579301-mRNA-1">
    <property type="protein sequence ID" value="GPUH_0000579301-mRNA-1"/>
    <property type="gene ID" value="GPUH_0000579301"/>
</dbReference>
<dbReference type="Gene3D" id="2.60.40.10">
    <property type="entry name" value="Immunoglobulins"/>
    <property type="match status" value="1"/>
</dbReference>
<dbReference type="Proteomes" id="UP000271098">
    <property type="component" value="Unassembled WGS sequence"/>
</dbReference>
<evidence type="ECO:0000259" key="1">
    <source>
        <dbReference type="PROSITE" id="PS50835"/>
    </source>
</evidence>
<gene>
    <name evidence="2" type="ORF">GPUH_LOCUS5786</name>
</gene>
<dbReference type="OrthoDB" id="9991441at2759"/>
<protein>
    <submittedName>
        <fullName evidence="4">Ig-like domain-containing protein</fullName>
    </submittedName>
</protein>
<feature type="domain" description="Ig-like" evidence="1">
    <location>
        <begin position="37"/>
        <end position="135"/>
    </location>
</feature>
<keyword evidence="3" id="KW-1185">Reference proteome</keyword>
<dbReference type="InterPro" id="IPR013783">
    <property type="entry name" value="Ig-like_fold"/>
</dbReference>
<dbReference type="InterPro" id="IPR007110">
    <property type="entry name" value="Ig-like_dom"/>
</dbReference>
<sequence length="143" mass="16308">MQQLRGSTATVCTGGSWLPKLPKCVELDPHSRDEGAPPIRFELERGLHTVTPRGHLVVNISTTVRLQCLFPRNKGQPRWEVSSTYREYPQTWSRISYSSEHFDIDAYELTVSTARPEDGGFFHCVIPNGRRNTIKIIVKGDRR</sequence>
<proteinExistence type="predicted"/>
<accession>A0A183DAP4</accession>
<dbReference type="PROSITE" id="PS50835">
    <property type="entry name" value="IG_LIKE"/>
    <property type="match status" value="1"/>
</dbReference>